<sequence>MPDADTLSDMPSVRSNTPSSGIRPKSYVKYPSLDGSRMHGSPSPVGYKTRSSICSDQHQLHDQRPSSASHLARYVINHNNYSQSANSSLCYGHNGHSNEPKNRRPSPTIIQTQYRTSANAEKYARKVLSKPTQQKYLVHHSLNKPGSPNTVTTAKSDGSVAHSIYFPRKNSSKYFVAIFDYQAHCDEDLTVHKGDVVIMLDHSDADWWLVENATTNLHGYVPSAYLAEENSIHVFEWFFREMSRKDSERLLLLHGNPLGTFLVRASETTQGNHHPHH</sequence>
<dbReference type="InterPro" id="IPR043539">
    <property type="entry name" value="Grb2-like"/>
</dbReference>
<dbReference type="PRINTS" id="PR00452">
    <property type="entry name" value="SH3DOMAIN"/>
</dbReference>
<dbReference type="WBParaSite" id="MCOS_0000253401-mRNA-1">
    <property type="protein sequence ID" value="MCOS_0000253401-mRNA-1"/>
    <property type="gene ID" value="MCOS_0000253401"/>
</dbReference>
<feature type="domain" description="SH3" evidence="7">
    <location>
        <begin position="170"/>
        <end position="231"/>
    </location>
</feature>
<accession>A0A0R3U6V3</accession>
<dbReference type="InterPro" id="IPR001452">
    <property type="entry name" value="SH3_domain"/>
</dbReference>
<evidence type="ECO:0000259" key="7">
    <source>
        <dbReference type="PROSITE" id="PS50002"/>
    </source>
</evidence>
<evidence type="ECO:0000313" key="10">
    <source>
        <dbReference type="WBParaSite" id="MCOS_0000253401-mRNA-1"/>
    </source>
</evidence>
<dbReference type="Proteomes" id="UP000267029">
    <property type="component" value="Unassembled WGS sequence"/>
</dbReference>
<keyword evidence="2 3" id="KW-0727">SH2 domain</keyword>
<evidence type="ECO:0000256" key="1">
    <source>
        <dbReference type="ARBA" id="ARBA00022443"/>
    </source>
</evidence>
<dbReference type="Gene3D" id="3.30.505.10">
    <property type="entry name" value="SH2 domain"/>
    <property type="match status" value="1"/>
</dbReference>
<evidence type="ECO:0000256" key="4">
    <source>
        <dbReference type="PROSITE-ProRule" id="PRU00192"/>
    </source>
</evidence>
<evidence type="ECO:0000259" key="6">
    <source>
        <dbReference type="PROSITE" id="PS50001"/>
    </source>
</evidence>
<evidence type="ECO:0000313" key="8">
    <source>
        <dbReference type="EMBL" id="VDD76532.1"/>
    </source>
</evidence>
<dbReference type="OrthoDB" id="6271556at2759"/>
<dbReference type="PROSITE" id="PS50002">
    <property type="entry name" value="SH3"/>
    <property type="match status" value="1"/>
</dbReference>
<dbReference type="AlphaFoldDB" id="A0A0R3U6V3"/>
<evidence type="ECO:0000256" key="2">
    <source>
        <dbReference type="ARBA" id="ARBA00022999"/>
    </source>
</evidence>
<dbReference type="SMART" id="SM00326">
    <property type="entry name" value="SH3"/>
    <property type="match status" value="1"/>
</dbReference>
<dbReference type="InterPro" id="IPR000980">
    <property type="entry name" value="SH2"/>
</dbReference>
<dbReference type="Pfam" id="PF00018">
    <property type="entry name" value="SH3_1"/>
    <property type="match status" value="1"/>
</dbReference>
<dbReference type="InterPro" id="IPR036028">
    <property type="entry name" value="SH3-like_dom_sf"/>
</dbReference>
<reference evidence="10" key="1">
    <citation type="submission" date="2017-02" db="UniProtKB">
        <authorList>
            <consortium name="WormBaseParasite"/>
        </authorList>
    </citation>
    <scope>IDENTIFICATION</scope>
</reference>
<dbReference type="InterPro" id="IPR036860">
    <property type="entry name" value="SH2_dom_sf"/>
</dbReference>
<evidence type="ECO:0000313" key="9">
    <source>
        <dbReference type="Proteomes" id="UP000267029"/>
    </source>
</evidence>
<proteinExistence type="predicted"/>
<dbReference type="Gene3D" id="2.30.30.40">
    <property type="entry name" value="SH3 Domains"/>
    <property type="match status" value="1"/>
</dbReference>
<protein>
    <submittedName>
        <fullName evidence="10">SH3 domain-containing protein</fullName>
    </submittedName>
</protein>
<dbReference type="STRING" id="53468.A0A0R3U6V3"/>
<feature type="domain" description="SH2" evidence="6">
    <location>
        <begin position="237"/>
        <end position="273"/>
    </location>
</feature>
<name>A0A0R3U6V3_MESCO</name>
<dbReference type="SUPFAM" id="SSF50044">
    <property type="entry name" value="SH3-domain"/>
    <property type="match status" value="1"/>
</dbReference>
<dbReference type="CDD" id="cd11845">
    <property type="entry name" value="SH3_Src_like"/>
    <property type="match status" value="1"/>
</dbReference>
<feature type="region of interest" description="Disordered" evidence="5">
    <location>
        <begin position="1"/>
        <end position="67"/>
    </location>
</feature>
<organism evidence="10">
    <name type="scientific">Mesocestoides corti</name>
    <name type="common">Flatworm</name>
    <dbReference type="NCBI Taxonomy" id="53468"/>
    <lineage>
        <taxon>Eukaryota</taxon>
        <taxon>Metazoa</taxon>
        <taxon>Spiralia</taxon>
        <taxon>Lophotrochozoa</taxon>
        <taxon>Platyhelminthes</taxon>
        <taxon>Cestoda</taxon>
        <taxon>Eucestoda</taxon>
        <taxon>Cyclophyllidea</taxon>
        <taxon>Mesocestoididae</taxon>
        <taxon>Mesocestoides</taxon>
    </lineage>
</organism>
<dbReference type="Pfam" id="PF00017">
    <property type="entry name" value="SH2"/>
    <property type="match status" value="1"/>
</dbReference>
<dbReference type="PANTHER" id="PTHR46037">
    <property type="entry name" value="PROTEIN ENHANCER OF SEVENLESS 2B"/>
    <property type="match status" value="1"/>
</dbReference>
<reference evidence="8 9" key="2">
    <citation type="submission" date="2018-10" db="EMBL/GenBank/DDBJ databases">
        <authorList>
            <consortium name="Pathogen Informatics"/>
        </authorList>
    </citation>
    <scope>NUCLEOTIDE SEQUENCE [LARGE SCALE GENOMIC DNA]</scope>
</reference>
<dbReference type="PROSITE" id="PS50001">
    <property type="entry name" value="SH2"/>
    <property type="match status" value="1"/>
</dbReference>
<gene>
    <name evidence="8" type="ORF">MCOS_LOCUS2535</name>
</gene>
<keyword evidence="1 4" id="KW-0728">SH3 domain</keyword>
<dbReference type="EMBL" id="UXSR01000427">
    <property type="protein sequence ID" value="VDD76532.1"/>
    <property type="molecule type" value="Genomic_DNA"/>
</dbReference>
<keyword evidence="9" id="KW-1185">Reference proteome</keyword>
<evidence type="ECO:0000256" key="5">
    <source>
        <dbReference type="SAM" id="MobiDB-lite"/>
    </source>
</evidence>
<evidence type="ECO:0000256" key="3">
    <source>
        <dbReference type="PROSITE-ProRule" id="PRU00191"/>
    </source>
</evidence>